<organism evidence="1">
    <name type="scientific">Rhizophora mucronata</name>
    <name type="common">Asiatic mangrove</name>
    <dbReference type="NCBI Taxonomy" id="61149"/>
    <lineage>
        <taxon>Eukaryota</taxon>
        <taxon>Viridiplantae</taxon>
        <taxon>Streptophyta</taxon>
        <taxon>Embryophyta</taxon>
        <taxon>Tracheophyta</taxon>
        <taxon>Spermatophyta</taxon>
        <taxon>Magnoliopsida</taxon>
        <taxon>eudicotyledons</taxon>
        <taxon>Gunneridae</taxon>
        <taxon>Pentapetalae</taxon>
        <taxon>rosids</taxon>
        <taxon>fabids</taxon>
        <taxon>Malpighiales</taxon>
        <taxon>Rhizophoraceae</taxon>
        <taxon>Rhizophora</taxon>
    </lineage>
</organism>
<dbReference type="EMBL" id="GGEC01093832">
    <property type="protein sequence ID" value="MBX74316.1"/>
    <property type="molecule type" value="Transcribed_RNA"/>
</dbReference>
<accession>A0A2P2R502</accession>
<proteinExistence type="predicted"/>
<sequence length="22" mass="2637">MLYKKIIIIRNYVANMVLQSII</sequence>
<evidence type="ECO:0000313" key="1">
    <source>
        <dbReference type="EMBL" id="MBX74316.1"/>
    </source>
</evidence>
<name>A0A2P2R502_RHIMU</name>
<protein>
    <submittedName>
        <fullName evidence="1">Uncharacterized protein</fullName>
    </submittedName>
</protein>
<reference evidence="1" key="1">
    <citation type="submission" date="2018-02" db="EMBL/GenBank/DDBJ databases">
        <title>Rhizophora mucronata_Transcriptome.</title>
        <authorList>
            <person name="Meera S.P."/>
            <person name="Sreeshan A."/>
            <person name="Augustine A."/>
        </authorList>
    </citation>
    <scope>NUCLEOTIDE SEQUENCE</scope>
    <source>
        <tissue evidence="1">Leaf</tissue>
    </source>
</reference>
<dbReference type="AlphaFoldDB" id="A0A2P2R502"/>